<proteinExistence type="predicted"/>
<keyword evidence="1" id="KW-0812">Transmembrane</keyword>
<accession>B9XF00</accession>
<reference evidence="2 3" key="1">
    <citation type="journal article" date="2011" name="J. Bacteriol.">
        <title>Genome sequence of 'Pedosphaera parvula' Ellin514, an aerobic Verrucomicrobial isolate from pasture soil.</title>
        <authorList>
            <person name="Kant R."/>
            <person name="van Passel M.W."/>
            <person name="Sangwan P."/>
            <person name="Palva A."/>
            <person name="Lucas S."/>
            <person name="Copeland A."/>
            <person name="Lapidus A."/>
            <person name="Glavina Del Rio T."/>
            <person name="Dalin E."/>
            <person name="Tice H."/>
            <person name="Bruce D."/>
            <person name="Goodwin L."/>
            <person name="Pitluck S."/>
            <person name="Chertkov O."/>
            <person name="Larimer F.W."/>
            <person name="Land M.L."/>
            <person name="Hauser L."/>
            <person name="Brettin T.S."/>
            <person name="Detter J.C."/>
            <person name="Han S."/>
            <person name="de Vos W.M."/>
            <person name="Janssen P.H."/>
            <person name="Smidt H."/>
        </authorList>
    </citation>
    <scope>NUCLEOTIDE SEQUENCE [LARGE SCALE GENOMIC DNA]</scope>
    <source>
        <strain evidence="2 3">Ellin514</strain>
    </source>
</reference>
<comment type="caution">
    <text evidence="2">The sequence shown here is derived from an EMBL/GenBank/DDBJ whole genome shotgun (WGS) entry which is preliminary data.</text>
</comment>
<keyword evidence="1" id="KW-0472">Membrane</keyword>
<dbReference type="RefSeq" id="WP_007414390.1">
    <property type="nucleotide sequence ID" value="NZ_ABOX02000009.1"/>
</dbReference>
<dbReference type="STRING" id="320771.Cflav_PD4176"/>
<dbReference type="Proteomes" id="UP000003688">
    <property type="component" value="Unassembled WGS sequence"/>
</dbReference>
<name>B9XF00_PEDPL</name>
<gene>
    <name evidence="2" type="ORF">Cflav_PD4176</name>
</gene>
<protein>
    <submittedName>
        <fullName evidence="2">Uncharacterized protein</fullName>
    </submittedName>
</protein>
<dbReference type="EMBL" id="ABOX02000009">
    <property type="protein sequence ID" value="EEF61498.1"/>
    <property type="molecule type" value="Genomic_DNA"/>
</dbReference>
<organism evidence="2 3">
    <name type="scientific">Pedosphaera parvula (strain Ellin514)</name>
    <dbReference type="NCBI Taxonomy" id="320771"/>
    <lineage>
        <taxon>Bacteria</taxon>
        <taxon>Pseudomonadati</taxon>
        <taxon>Verrucomicrobiota</taxon>
        <taxon>Pedosphaerae</taxon>
        <taxon>Pedosphaerales</taxon>
        <taxon>Pedosphaeraceae</taxon>
        <taxon>Pedosphaera</taxon>
    </lineage>
</organism>
<evidence type="ECO:0000256" key="1">
    <source>
        <dbReference type="SAM" id="Phobius"/>
    </source>
</evidence>
<keyword evidence="1" id="KW-1133">Transmembrane helix</keyword>
<evidence type="ECO:0000313" key="2">
    <source>
        <dbReference type="EMBL" id="EEF61498.1"/>
    </source>
</evidence>
<dbReference type="AlphaFoldDB" id="B9XF00"/>
<keyword evidence="3" id="KW-1185">Reference proteome</keyword>
<sequence precursor="true">MEFLKKHYEKLLLGLVLLGLTIAAALLPFIISGKRKDLDSVRDALINPKVKELPALDLSAEEAALQQAQTPVQLILSGKHNLFNPVLWQKTPDNRLVKIQTGNEVAGAAEVMEIRPLYLTLSFDSVSGKGYLFGVENQAGATTAKQQKHQTLSSKETPKNDYFTLREAKGPAESPTAFILELNDTGESVNIAPGKPYKRVEGYEADLKYGPENNQMKRKRVGAIVTFAGGQYNIVAISQSNVVLSAKSNDKKTTLNFNAVKEPR</sequence>
<evidence type="ECO:0000313" key="3">
    <source>
        <dbReference type="Proteomes" id="UP000003688"/>
    </source>
</evidence>
<dbReference type="OrthoDB" id="9843350at2"/>
<feature type="transmembrane region" description="Helical" evidence="1">
    <location>
        <begin position="12"/>
        <end position="31"/>
    </location>
</feature>